<dbReference type="GO" id="GO:0017148">
    <property type="term" value="P:negative regulation of translation"/>
    <property type="evidence" value="ECO:0007669"/>
    <property type="project" value="InterPro"/>
</dbReference>
<name>A0A2J8MVJ8_PANTR</name>
<dbReference type="PANTHER" id="PTHR13162:SF8">
    <property type="entry name" value="CCR4-NOT TRANSCRIPTION COMPLEX SUBUNIT 1"/>
    <property type="match status" value="1"/>
</dbReference>
<gene>
    <name evidence="2" type="ORF">CK820_G0016544</name>
</gene>
<protein>
    <submittedName>
        <fullName evidence="2">CNOT1 isoform 16</fullName>
    </submittedName>
</protein>
<proteinExistence type="predicted"/>
<comment type="caution">
    <text evidence="2">The sequence shown here is derived from an EMBL/GenBank/DDBJ whole genome shotgun (WGS) entry which is preliminary data.</text>
</comment>
<feature type="domain" description="CCR4-NOT transcription complex subunit 1 CAF1-binding" evidence="1">
    <location>
        <begin position="80"/>
        <end position="168"/>
    </location>
</feature>
<sequence length="240" mass="27010">ITTPGSIALAQAQAQAQVPAKAPLAGQVSTMVTTSTTTTVAKTVTVTRPTGVSFKKDVPPSINTTNIDTLLVATDQTERIVEPPENIQEKIAFIFNNLSQSNMTQKVEELKETVKEEFMPWVSQYLVMKRVSIEPNFHSLYSNFLDTLKNPEFNKMVLNETYRNIKDLDVKSLLLEAYVKGQQELLYVVPFVAKVLESSIRSVVFRPPNPWTMAIMNVLAELHQEHDLKLNLKFEIEVLC</sequence>
<dbReference type="AlphaFoldDB" id="A0A2J8MVJ8"/>
<evidence type="ECO:0000313" key="3">
    <source>
        <dbReference type="Proteomes" id="UP000236370"/>
    </source>
</evidence>
<dbReference type="GO" id="GO:0030015">
    <property type="term" value="C:CCR4-NOT core complex"/>
    <property type="evidence" value="ECO:0007669"/>
    <property type="project" value="InterPro"/>
</dbReference>
<dbReference type="EMBL" id="NBAG03000242">
    <property type="protein sequence ID" value="PNI63536.1"/>
    <property type="molecule type" value="Genomic_DNA"/>
</dbReference>
<accession>A0A2J8MVJ8</accession>
<dbReference type="InterPro" id="IPR040398">
    <property type="entry name" value="Not1"/>
</dbReference>
<dbReference type="Pfam" id="PF16415">
    <property type="entry name" value="CNOT1_CAF1_bind"/>
    <property type="match status" value="1"/>
</dbReference>
<dbReference type="Proteomes" id="UP000236370">
    <property type="component" value="Unassembled WGS sequence"/>
</dbReference>
<feature type="non-terminal residue" evidence="2">
    <location>
        <position position="240"/>
    </location>
</feature>
<evidence type="ECO:0000313" key="2">
    <source>
        <dbReference type="EMBL" id="PNI63536.1"/>
    </source>
</evidence>
<dbReference type="Gene3D" id="1.25.40.180">
    <property type="match status" value="2"/>
</dbReference>
<reference evidence="2 3" key="1">
    <citation type="submission" date="2017-12" db="EMBL/GenBank/DDBJ databases">
        <title>High-resolution comparative analysis of great ape genomes.</title>
        <authorList>
            <person name="Pollen A."/>
            <person name="Hastie A."/>
            <person name="Hormozdiari F."/>
            <person name="Dougherty M."/>
            <person name="Liu R."/>
            <person name="Chaisson M."/>
            <person name="Hoppe E."/>
            <person name="Hill C."/>
            <person name="Pang A."/>
            <person name="Hillier L."/>
            <person name="Baker C."/>
            <person name="Armstrong J."/>
            <person name="Shendure J."/>
            <person name="Paten B."/>
            <person name="Wilson R."/>
            <person name="Chao H."/>
            <person name="Schneider V."/>
            <person name="Ventura M."/>
            <person name="Kronenberg Z."/>
            <person name="Murali S."/>
            <person name="Gordon D."/>
            <person name="Cantsilieris S."/>
            <person name="Munson K."/>
            <person name="Nelson B."/>
            <person name="Raja A."/>
            <person name="Underwood J."/>
            <person name="Diekhans M."/>
            <person name="Fiddes I."/>
            <person name="Haussler D."/>
            <person name="Eichler E."/>
        </authorList>
    </citation>
    <scope>NUCLEOTIDE SEQUENCE [LARGE SCALE GENOMIC DNA]</scope>
    <source>
        <strain evidence="2">Yerkes chimp pedigree #C0471</strain>
    </source>
</reference>
<feature type="non-terminal residue" evidence="2">
    <location>
        <position position="1"/>
    </location>
</feature>
<dbReference type="InterPro" id="IPR032191">
    <property type="entry name" value="CNOT1_CAF1_bind"/>
</dbReference>
<dbReference type="PANTHER" id="PTHR13162">
    <property type="entry name" value="CCR4-NOT TRANSCRIPTION COMPLEX"/>
    <property type="match status" value="1"/>
</dbReference>
<organism evidence="2 3">
    <name type="scientific">Pan troglodytes</name>
    <name type="common">Chimpanzee</name>
    <dbReference type="NCBI Taxonomy" id="9598"/>
    <lineage>
        <taxon>Eukaryota</taxon>
        <taxon>Metazoa</taxon>
        <taxon>Chordata</taxon>
        <taxon>Craniata</taxon>
        <taxon>Vertebrata</taxon>
        <taxon>Euteleostomi</taxon>
        <taxon>Mammalia</taxon>
        <taxon>Eutheria</taxon>
        <taxon>Euarchontoglires</taxon>
        <taxon>Primates</taxon>
        <taxon>Haplorrhini</taxon>
        <taxon>Catarrhini</taxon>
        <taxon>Hominidae</taxon>
        <taxon>Pan</taxon>
    </lineage>
</organism>
<evidence type="ECO:0000259" key="1">
    <source>
        <dbReference type="Pfam" id="PF16415"/>
    </source>
</evidence>